<keyword evidence="2" id="KW-1185">Reference proteome</keyword>
<name>K0RZ57_THAOC</name>
<sequence length="109" mass="12353">MRYPPRLRLNPGRSGRSLQGSATTFQFATSHISKVTDHIIKNVAIYNEWSVRLDKANSVCNFLHVRKLHELVEGLIKAFEEYSTDDGVKLIEDEEPGRFPALAVDCCYA</sequence>
<dbReference type="EMBL" id="AGNL01025553">
    <property type="protein sequence ID" value="EJK58335.1"/>
    <property type="molecule type" value="Genomic_DNA"/>
</dbReference>
<evidence type="ECO:0000313" key="2">
    <source>
        <dbReference type="Proteomes" id="UP000266841"/>
    </source>
</evidence>
<comment type="caution">
    <text evidence="1">The sequence shown here is derived from an EMBL/GenBank/DDBJ whole genome shotgun (WGS) entry which is preliminary data.</text>
</comment>
<gene>
    <name evidence="1" type="ORF">THAOC_21552</name>
</gene>
<evidence type="ECO:0000313" key="1">
    <source>
        <dbReference type="EMBL" id="EJK58335.1"/>
    </source>
</evidence>
<accession>K0RZ57</accession>
<dbReference type="AlphaFoldDB" id="K0RZ57"/>
<organism evidence="1 2">
    <name type="scientific">Thalassiosira oceanica</name>
    <name type="common">Marine diatom</name>
    <dbReference type="NCBI Taxonomy" id="159749"/>
    <lineage>
        <taxon>Eukaryota</taxon>
        <taxon>Sar</taxon>
        <taxon>Stramenopiles</taxon>
        <taxon>Ochrophyta</taxon>
        <taxon>Bacillariophyta</taxon>
        <taxon>Coscinodiscophyceae</taxon>
        <taxon>Thalassiosirophycidae</taxon>
        <taxon>Thalassiosirales</taxon>
        <taxon>Thalassiosiraceae</taxon>
        <taxon>Thalassiosira</taxon>
    </lineage>
</organism>
<reference evidence="1 2" key="1">
    <citation type="journal article" date="2012" name="Genome Biol.">
        <title>Genome and low-iron response of an oceanic diatom adapted to chronic iron limitation.</title>
        <authorList>
            <person name="Lommer M."/>
            <person name="Specht M."/>
            <person name="Roy A.S."/>
            <person name="Kraemer L."/>
            <person name="Andreson R."/>
            <person name="Gutowska M.A."/>
            <person name="Wolf J."/>
            <person name="Bergner S.V."/>
            <person name="Schilhabel M.B."/>
            <person name="Klostermeier U.C."/>
            <person name="Beiko R.G."/>
            <person name="Rosenstiel P."/>
            <person name="Hippler M."/>
            <person name="Laroche J."/>
        </authorList>
    </citation>
    <scope>NUCLEOTIDE SEQUENCE [LARGE SCALE GENOMIC DNA]</scope>
    <source>
        <strain evidence="1 2">CCMP1005</strain>
    </source>
</reference>
<proteinExistence type="predicted"/>
<dbReference type="Proteomes" id="UP000266841">
    <property type="component" value="Unassembled WGS sequence"/>
</dbReference>
<protein>
    <submittedName>
        <fullName evidence="1">Uncharacterized protein</fullName>
    </submittedName>
</protein>